<name>A0AAV1RT19_9ROSI</name>
<dbReference type="AlphaFoldDB" id="A0AAV1RT19"/>
<organism evidence="1 2">
    <name type="scientific">Dovyalis caffra</name>
    <dbReference type="NCBI Taxonomy" id="77055"/>
    <lineage>
        <taxon>Eukaryota</taxon>
        <taxon>Viridiplantae</taxon>
        <taxon>Streptophyta</taxon>
        <taxon>Embryophyta</taxon>
        <taxon>Tracheophyta</taxon>
        <taxon>Spermatophyta</taxon>
        <taxon>Magnoliopsida</taxon>
        <taxon>eudicotyledons</taxon>
        <taxon>Gunneridae</taxon>
        <taxon>Pentapetalae</taxon>
        <taxon>rosids</taxon>
        <taxon>fabids</taxon>
        <taxon>Malpighiales</taxon>
        <taxon>Salicaceae</taxon>
        <taxon>Flacourtieae</taxon>
        <taxon>Dovyalis</taxon>
    </lineage>
</organism>
<dbReference type="EMBL" id="CAWUPB010001156">
    <property type="protein sequence ID" value="CAK7338672.1"/>
    <property type="molecule type" value="Genomic_DNA"/>
</dbReference>
<comment type="caution">
    <text evidence="1">The sequence shown here is derived from an EMBL/GenBank/DDBJ whole genome shotgun (WGS) entry which is preliminary data.</text>
</comment>
<evidence type="ECO:0000313" key="2">
    <source>
        <dbReference type="Proteomes" id="UP001314170"/>
    </source>
</evidence>
<dbReference type="Proteomes" id="UP001314170">
    <property type="component" value="Unassembled WGS sequence"/>
</dbReference>
<evidence type="ECO:0000313" key="1">
    <source>
        <dbReference type="EMBL" id="CAK7338672.1"/>
    </source>
</evidence>
<sequence>MLYIDDEISCSSLANGSIQPSNIMLDANLNAKLMDFDPKWFTSDDDPFMMLKSLSVRDEWGSVDGGAAGARAAADGVGAVSDCAVDMVK</sequence>
<gene>
    <name evidence="1" type="ORF">DCAF_LOCUS13720</name>
</gene>
<proteinExistence type="predicted"/>
<keyword evidence="2" id="KW-1185">Reference proteome</keyword>
<evidence type="ECO:0008006" key="3">
    <source>
        <dbReference type="Google" id="ProtNLM"/>
    </source>
</evidence>
<protein>
    <recommendedName>
        <fullName evidence="3">Protein kinase domain-containing protein</fullName>
    </recommendedName>
</protein>
<reference evidence="1 2" key="1">
    <citation type="submission" date="2024-01" db="EMBL/GenBank/DDBJ databases">
        <authorList>
            <person name="Waweru B."/>
        </authorList>
    </citation>
    <scope>NUCLEOTIDE SEQUENCE [LARGE SCALE GENOMIC DNA]</scope>
</reference>
<accession>A0AAV1RT19</accession>